<name>A0ABV4XPM7_9CYAN</name>
<dbReference type="Proteomes" id="UP001576784">
    <property type="component" value="Unassembled WGS sequence"/>
</dbReference>
<comment type="caution">
    <text evidence="2">The sequence shown here is derived from an EMBL/GenBank/DDBJ whole genome shotgun (WGS) entry which is preliminary data.</text>
</comment>
<proteinExistence type="predicted"/>
<gene>
    <name evidence="2" type="ORF">ACE1CI_12150</name>
</gene>
<feature type="transmembrane region" description="Helical" evidence="1">
    <location>
        <begin position="38"/>
        <end position="59"/>
    </location>
</feature>
<evidence type="ECO:0000313" key="3">
    <source>
        <dbReference type="Proteomes" id="UP001576784"/>
    </source>
</evidence>
<feature type="transmembrane region" description="Helical" evidence="1">
    <location>
        <begin position="71"/>
        <end position="89"/>
    </location>
</feature>
<reference evidence="2 3" key="1">
    <citation type="submission" date="2024-09" db="EMBL/GenBank/DDBJ databases">
        <title>Floridaenema gen nov. (Aerosakkonemataceae, Aerosakkonematales ord. nov., Cyanobacteria) from benthic tropical and subtropical fresh waters, with the description of four new species.</title>
        <authorList>
            <person name="Moretto J.A."/>
            <person name="Berthold D.E."/>
            <person name="Lefler F.W."/>
            <person name="Huang I.-S."/>
            <person name="Laughinghouse H. IV."/>
        </authorList>
    </citation>
    <scope>NUCLEOTIDE SEQUENCE [LARGE SCALE GENOMIC DNA]</scope>
    <source>
        <strain evidence="2 3">BLCC-F50</strain>
    </source>
</reference>
<evidence type="ECO:0000256" key="1">
    <source>
        <dbReference type="SAM" id="Phobius"/>
    </source>
</evidence>
<accession>A0ABV4XPM7</accession>
<keyword evidence="3" id="KW-1185">Reference proteome</keyword>
<feature type="transmembrane region" description="Helical" evidence="1">
    <location>
        <begin position="12"/>
        <end position="31"/>
    </location>
</feature>
<keyword evidence="1" id="KW-0812">Transmembrane</keyword>
<sequence length="97" mass="10843">MFEDRLFTPKYFLGWIPTSIPLGIVLGSTLGGGFGGTVAGILSLCFTGLVFLGLAYLFNKSQGKTPVNWEIIWWCYPSCSMFLFIWKLLSAGGRFYR</sequence>
<dbReference type="EMBL" id="JBHFNR010000082">
    <property type="protein sequence ID" value="MFB2893655.1"/>
    <property type="molecule type" value="Genomic_DNA"/>
</dbReference>
<protein>
    <submittedName>
        <fullName evidence="2">Uncharacterized protein</fullName>
    </submittedName>
</protein>
<keyword evidence="1" id="KW-1133">Transmembrane helix</keyword>
<keyword evidence="1" id="KW-0472">Membrane</keyword>
<dbReference type="RefSeq" id="WP_413263315.1">
    <property type="nucleotide sequence ID" value="NZ_JBHFNR010000082.1"/>
</dbReference>
<organism evidence="2 3">
    <name type="scientific">Floridaenema flaviceps BLCC-F50</name>
    <dbReference type="NCBI Taxonomy" id="3153642"/>
    <lineage>
        <taxon>Bacteria</taxon>
        <taxon>Bacillati</taxon>
        <taxon>Cyanobacteriota</taxon>
        <taxon>Cyanophyceae</taxon>
        <taxon>Oscillatoriophycideae</taxon>
        <taxon>Aerosakkonematales</taxon>
        <taxon>Aerosakkonemataceae</taxon>
        <taxon>Floridanema</taxon>
        <taxon>Floridanema flaviceps</taxon>
    </lineage>
</organism>
<evidence type="ECO:0000313" key="2">
    <source>
        <dbReference type="EMBL" id="MFB2893655.1"/>
    </source>
</evidence>